<reference evidence="2" key="1">
    <citation type="submission" date="2015-03" db="EMBL/GenBank/DDBJ databases">
        <authorList>
            <person name="Murphy D."/>
        </authorList>
    </citation>
    <scope>NUCLEOTIDE SEQUENCE [LARGE SCALE GENOMIC DNA]</scope>
    <source>
        <strain evidence="2">A125KOH2</strain>
    </source>
</reference>
<name>A0A0T9QZN8_9GAMM</name>
<evidence type="ECO:0000313" key="5">
    <source>
        <dbReference type="Proteomes" id="UP000045840"/>
    </source>
</evidence>
<gene>
    <name evidence="2" type="ORF">ERS008529_03829</name>
    <name evidence="3" type="ORF">ERS137968_01936</name>
</gene>
<proteinExistence type="predicted"/>
<reference evidence="3 4" key="2">
    <citation type="submission" date="2015-03" db="EMBL/GenBank/DDBJ databases">
        <authorList>
            <consortium name="Pathogen Informatics"/>
            <person name="Murphy D."/>
        </authorList>
    </citation>
    <scope>NUCLEOTIDE SEQUENCE [LARGE SCALE GENOMIC DNA]</scope>
    <source>
        <strain evidence="3">Type strain: CIP110230</strain>
        <strain evidence="4">type strain: CIP110230</strain>
    </source>
</reference>
<protein>
    <submittedName>
        <fullName evidence="2">Uncharacterized protein</fullName>
    </submittedName>
</protein>
<dbReference type="EMBL" id="CWJL01000008">
    <property type="protein sequence ID" value="CRY66666.1"/>
    <property type="molecule type" value="Genomic_DNA"/>
</dbReference>
<evidence type="ECO:0000313" key="3">
    <source>
        <dbReference type="EMBL" id="CRY66666.1"/>
    </source>
</evidence>
<dbReference type="AlphaFoldDB" id="A0A0T9QZN8"/>
<reference evidence="5" key="3">
    <citation type="submission" date="2015-03" db="EMBL/GenBank/DDBJ databases">
        <authorList>
            <consortium name="Pathogen Informatics"/>
        </authorList>
    </citation>
    <scope>NUCLEOTIDE SEQUENCE [LARGE SCALE GENOMIC DNA]</scope>
    <source>
        <strain evidence="5">A125KOH2</strain>
    </source>
</reference>
<dbReference type="Proteomes" id="UP000045840">
    <property type="component" value="Unassembled WGS sequence"/>
</dbReference>
<dbReference type="Proteomes" id="UP000044625">
    <property type="component" value="Unassembled WGS sequence"/>
</dbReference>
<dbReference type="EMBL" id="CQAZ01000044">
    <property type="protein sequence ID" value="CNI37238.1"/>
    <property type="molecule type" value="Genomic_DNA"/>
</dbReference>
<feature type="compositionally biased region" description="Polar residues" evidence="1">
    <location>
        <begin position="31"/>
        <end position="43"/>
    </location>
</feature>
<dbReference type="RefSeq" id="WP_049614704.1">
    <property type="nucleotide sequence ID" value="NZ_CAWMMU010000008.1"/>
</dbReference>
<evidence type="ECO:0000313" key="4">
    <source>
        <dbReference type="Proteomes" id="UP000044625"/>
    </source>
</evidence>
<dbReference type="STRING" id="1288385.ERS137968_01936"/>
<organism evidence="2 5">
    <name type="scientific">Yersinia pekkanenii</name>
    <dbReference type="NCBI Taxonomy" id="1288385"/>
    <lineage>
        <taxon>Bacteria</taxon>
        <taxon>Pseudomonadati</taxon>
        <taxon>Pseudomonadota</taxon>
        <taxon>Gammaproteobacteria</taxon>
        <taxon>Enterobacterales</taxon>
        <taxon>Yersiniaceae</taxon>
        <taxon>Yersinia</taxon>
    </lineage>
</organism>
<accession>A0A0T9QZN8</accession>
<sequence length="178" mass="19162">MSDKSSPLAVWHSVDSCTNGSKALRGAAPSGHTSEQVTVSDSKMLSAESHEPGKGVVAPVPANSEAYSPLGHQSILSLAYIIKLAWGDPGNITGAVWDAGYRKSEKTAVEAARLTMDLISEYHMNDVPCDHWPTTYDQVLSGELNRIVFEAEWPEDSSPYKVAKAIISDGYRKGVTNV</sequence>
<keyword evidence="4" id="KW-1185">Reference proteome</keyword>
<feature type="region of interest" description="Disordered" evidence="1">
    <location>
        <begin position="22"/>
        <end position="57"/>
    </location>
</feature>
<evidence type="ECO:0000256" key="1">
    <source>
        <dbReference type="SAM" id="MobiDB-lite"/>
    </source>
</evidence>
<evidence type="ECO:0000313" key="2">
    <source>
        <dbReference type="EMBL" id="CNI37238.1"/>
    </source>
</evidence>